<evidence type="ECO:0000313" key="1">
    <source>
        <dbReference type="EMBL" id="GBP53028.1"/>
    </source>
</evidence>
<name>A0A4C1WNS0_EUMVA</name>
<sequence length="92" mass="10807">MPCAIQGWSDRPLNLLELNRIFTNHIHRLNVLTSTTRTGEHVRTRQLQTVLFPSKLHATEATDRKLVKVQNGDHFMIYIRRRNSVEKCIKLE</sequence>
<protein>
    <submittedName>
        <fullName evidence="1">Uncharacterized protein</fullName>
    </submittedName>
</protein>
<comment type="caution">
    <text evidence="1">The sequence shown here is derived from an EMBL/GenBank/DDBJ whole genome shotgun (WGS) entry which is preliminary data.</text>
</comment>
<dbReference type="Proteomes" id="UP000299102">
    <property type="component" value="Unassembled WGS sequence"/>
</dbReference>
<organism evidence="1 2">
    <name type="scientific">Eumeta variegata</name>
    <name type="common">Bagworm moth</name>
    <name type="synonym">Eumeta japonica</name>
    <dbReference type="NCBI Taxonomy" id="151549"/>
    <lineage>
        <taxon>Eukaryota</taxon>
        <taxon>Metazoa</taxon>
        <taxon>Ecdysozoa</taxon>
        <taxon>Arthropoda</taxon>
        <taxon>Hexapoda</taxon>
        <taxon>Insecta</taxon>
        <taxon>Pterygota</taxon>
        <taxon>Neoptera</taxon>
        <taxon>Endopterygota</taxon>
        <taxon>Lepidoptera</taxon>
        <taxon>Glossata</taxon>
        <taxon>Ditrysia</taxon>
        <taxon>Tineoidea</taxon>
        <taxon>Psychidae</taxon>
        <taxon>Oiketicinae</taxon>
        <taxon>Eumeta</taxon>
    </lineage>
</organism>
<dbReference type="AlphaFoldDB" id="A0A4C1WNS0"/>
<reference evidence="1 2" key="1">
    <citation type="journal article" date="2019" name="Commun. Biol.">
        <title>The bagworm genome reveals a unique fibroin gene that provides high tensile strength.</title>
        <authorList>
            <person name="Kono N."/>
            <person name="Nakamura H."/>
            <person name="Ohtoshi R."/>
            <person name="Tomita M."/>
            <person name="Numata K."/>
            <person name="Arakawa K."/>
        </authorList>
    </citation>
    <scope>NUCLEOTIDE SEQUENCE [LARGE SCALE GENOMIC DNA]</scope>
</reference>
<proteinExistence type="predicted"/>
<keyword evidence="2" id="KW-1185">Reference proteome</keyword>
<accession>A0A4C1WNS0</accession>
<evidence type="ECO:0000313" key="2">
    <source>
        <dbReference type="Proteomes" id="UP000299102"/>
    </source>
</evidence>
<dbReference type="EMBL" id="BGZK01000614">
    <property type="protein sequence ID" value="GBP53028.1"/>
    <property type="molecule type" value="Genomic_DNA"/>
</dbReference>
<gene>
    <name evidence="1" type="ORF">EVAR_80990_1</name>
</gene>